<dbReference type="GO" id="GO:0008658">
    <property type="term" value="F:penicillin binding"/>
    <property type="evidence" value="ECO:0007669"/>
    <property type="project" value="InterPro"/>
</dbReference>
<dbReference type="EMBL" id="PCYL01000032">
    <property type="protein sequence ID" value="PIR46677.1"/>
    <property type="molecule type" value="Genomic_DNA"/>
</dbReference>
<reference evidence="5 6" key="1">
    <citation type="submission" date="2017-09" db="EMBL/GenBank/DDBJ databases">
        <title>Depth-based differentiation of microbial function through sediment-hosted aquifers and enrichment of novel symbionts in the deep terrestrial subsurface.</title>
        <authorList>
            <person name="Probst A.J."/>
            <person name="Ladd B."/>
            <person name="Jarett J.K."/>
            <person name="Geller-Mcgrath D.E."/>
            <person name="Sieber C.M."/>
            <person name="Emerson J.B."/>
            <person name="Anantharaman K."/>
            <person name="Thomas B.C."/>
            <person name="Malmstrom R."/>
            <person name="Stieglmeier M."/>
            <person name="Klingl A."/>
            <person name="Woyke T."/>
            <person name="Ryan C.M."/>
            <person name="Banfield J.F."/>
        </authorList>
    </citation>
    <scope>NUCLEOTIDE SEQUENCE [LARGE SCALE GENOMIC DNA]</scope>
    <source>
        <strain evidence="5">CG10_big_fil_rev_8_21_14_0_10_45_14</strain>
    </source>
</reference>
<sequence>MSTPKKEQSFRLRLLAGVVVLLALLYSGRLFDLQIVNGESYTEDGNRQYVSPGTAGFDRGSIYFTERKGNIVSAATLKSVYFVSTDPSKGEDPTSLYKAINAYLNESDRKELLNKLSEKNDTYEVIANSISKESADAISELKLKNIRVHRRAERNYPGGNLASHVLGFVGQDETTGDNFIGQAGVEKYYEDILQRGEDRLYVNFFAELFGNISSVIFEKGREREGDVVLTIEPAVELELERVLALIMEKYDSTEAGGIVLDPRSGEVLGMAALPNFDPAKYHDAQISSFRNPLVQSVFELGSIVKPLTMAAALDAGVVSPESTYNDRGSLEISGYTISNYDGKARGVVDMQEILNQSLNTGAVYLSEKLGASRFERYMQNYGFGELTGIELPGESIGLTSTLNRSRPVELATASFGQGFAVSPITMARALASLGNGGLLIAPHVTKQIIYPLYGREKIEKKVVRRVLDESTSIAVTRMLVEVVDTVLGGGKHKLENHTVAAKTGTAQMPQPGGGYYPDKYLHSFFGYMPAYDPKFLIFLYVKDPKGVRYASETLTDPFFDITNFLLHYYEVPPDR</sequence>
<dbReference type="InterPro" id="IPR036138">
    <property type="entry name" value="PBP_dimer_sf"/>
</dbReference>
<dbReference type="InterPro" id="IPR050515">
    <property type="entry name" value="Beta-lactam/transpept"/>
</dbReference>
<gene>
    <name evidence="5" type="ORF">COV07_02980</name>
</gene>
<dbReference type="Gene3D" id="3.40.710.10">
    <property type="entry name" value="DD-peptidase/beta-lactamase superfamily"/>
    <property type="match status" value="1"/>
</dbReference>
<comment type="subcellular location">
    <subcellularLocation>
        <location evidence="1">Membrane</location>
    </subcellularLocation>
</comment>
<dbReference type="Gene3D" id="3.90.1310.10">
    <property type="entry name" value="Penicillin-binding protein 2a (Domain 2)"/>
    <property type="match status" value="1"/>
</dbReference>
<evidence type="ECO:0000313" key="5">
    <source>
        <dbReference type="EMBL" id="PIR46677.1"/>
    </source>
</evidence>
<dbReference type="PANTHER" id="PTHR30627:SF1">
    <property type="entry name" value="PEPTIDOGLYCAN D,D-TRANSPEPTIDASE FTSI"/>
    <property type="match status" value="1"/>
</dbReference>
<dbReference type="PANTHER" id="PTHR30627">
    <property type="entry name" value="PEPTIDOGLYCAN D,D-TRANSPEPTIDASE"/>
    <property type="match status" value="1"/>
</dbReference>
<dbReference type="AlphaFoldDB" id="A0A2H0RJN6"/>
<dbReference type="Pfam" id="PF00905">
    <property type="entry name" value="Transpeptidase"/>
    <property type="match status" value="1"/>
</dbReference>
<evidence type="ECO:0000259" key="3">
    <source>
        <dbReference type="Pfam" id="PF00905"/>
    </source>
</evidence>
<dbReference type="Proteomes" id="UP000230833">
    <property type="component" value="Unassembled WGS sequence"/>
</dbReference>
<dbReference type="Pfam" id="PF03717">
    <property type="entry name" value="PBP_dimer"/>
    <property type="match status" value="1"/>
</dbReference>
<dbReference type="InterPro" id="IPR005311">
    <property type="entry name" value="PBP_dimer"/>
</dbReference>
<proteinExistence type="predicted"/>
<evidence type="ECO:0008006" key="7">
    <source>
        <dbReference type="Google" id="ProtNLM"/>
    </source>
</evidence>
<keyword evidence="2" id="KW-0472">Membrane</keyword>
<dbReference type="GO" id="GO:0071555">
    <property type="term" value="P:cell wall organization"/>
    <property type="evidence" value="ECO:0007669"/>
    <property type="project" value="TreeGrafter"/>
</dbReference>
<name>A0A2H0RJN6_9BACT</name>
<evidence type="ECO:0000259" key="4">
    <source>
        <dbReference type="Pfam" id="PF03717"/>
    </source>
</evidence>
<accession>A0A2H0RJN6</accession>
<dbReference type="SUPFAM" id="SSF56601">
    <property type="entry name" value="beta-lactamase/transpeptidase-like"/>
    <property type="match status" value="1"/>
</dbReference>
<feature type="domain" description="Penicillin-binding protein dimerisation" evidence="4">
    <location>
        <begin position="59"/>
        <end position="194"/>
    </location>
</feature>
<evidence type="ECO:0000256" key="2">
    <source>
        <dbReference type="ARBA" id="ARBA00023136"/>
    </source>
</evidence>
<comment type="caution">
    <text evidence="5">The sequence shown here is derived from an EMBL/GenBank/DDBJ whole genome shotgun (WGS) entry which is preliminary data.</text>
</comment>
<dbReference type="Gene3D" id="3.30.450.330">
    <property type="match status" value="1"/>
</dbReference>
<organism evidence="5 6">
    <name type="scientific">Candidatus Vogelbacteria bacterium CG10_big_fil_rev_8_21_14_0_10_45_14</name>
    <dbReference type="NCBI Taxonomy" id="1975042"/>
    <lineage>
        <taxon>Bacteria</taxon>
        <taxon>Candidatus Vogeliibacteriota</taxon>
    </lineage>
</organism>
<dbReference type="InterPro" id="IPR012338">
    <property type="entry name" value="Beta-lactam/transpept-like"/>
</dbReference>
<evidence type="ECO:0000313" key="6">
    <source>
        <dbReference type="Proteomes" id="UP000230833"/>
    </source>
</evidence>
<dbReference type="InterPro" id="IPR001460">
    <property type="entry name" value="PCN-bd_Tpept"/>
</dbReference>
<evidence type="ECO:0000256" key="1">
    <source>
        <dbReference type="ARBA" id="ARBA00004370"/>
    </source>
</evidence>
<feature type="domain" description="Penicillin-binding protein transpeptidase" evidence="3">
    <location>
        <begin position="258"/>
        <end position="559"/>
    </location>
</feature>
<dbReference type="SUPFAM" id="SSF56519">
    <property type="entry name" value="Penicillin binding protein dimerisation domain"/>
    <property type="match status" value="1"/>
</dbReference>
<dbReference type="GO" id="GO:0005886">
    <property type="term" value="C:plasma membrane"/>
    <property type="evidence" value="ECO:0007669"/>
    <property type="project" value="TreeGrafter"/>
</dbReference>
<protein>
    <recommendedName>
        <fullName evidence="7">Penicillin-binding protein transpeptidase domain-containing protein</fullName>
    </recommendedName>
</protein>